<sequence>LNDVIGTVKPGIAHESSGYGGPYGGGSGSTTVTKTTYTTTRGSYRGGSDYLPESSSYGGGSFISSQRSGGSYPSSSADVSGYGIKTTKVMYGEDDGNGRNGGYEYNVSTVVGSGGYSGGSHLSSSYSGSSGDDYGSSGFTTLRRTFVSHPTLTTRYETHAIAQNRKS</sequence>
<keyword evidence="2" id="KW-1185">Reference proteome</keyword>
<feature type="compositionally biased region" description="Low complexity" evidence="1">
    <location>
        <begin position="62"/>
        <end position="79"/>
    </location>
</feature>
<feature type="compositionally biased region" description="Gly residues" evidence="1">
    <location>
        <begin position="18"/>
        <end position="28"/>
    </location>
</feature>
<evidence type="ECO:0000313" key="2">
    <source>
        <dbReference type="Proteomes" id="UP000046393"/>
    </source>
</evidence>
<proteinExistence type="predicted"/>
<name>A0A0N5ARN2_9BILA</name>
<evidence type="ECO:0000256" key="1">
    <source>
        <dbReference type="SAM" id="MobiDB-lite"/>
    </source>
</evidence>
<protein>
    <submittedName>
        <fullName evidence="3">Pro-resilin</fullName>
    </submittedName>
</protein>
<feature type="compositionally biased region" description="Low complexity" evidence="1">
    <location>
        <begin position="29"/>
        <end position="48"/>
    </location>
</feature>
<evidence type="ECO:0000313" key="3">
    <source>
        <dbReference type="WBParaSite" id="SMUV_0000738401-mRNA-1"/>
    </source>
</evidence>
<organism evidence="2 3">
    <name type="scientific">Syphacia muris</name>
    <dbReference type="NCBI Taxonomy" id="451379"/>
    <lineage>
        <taxon>Eukaryota</taxon>
        <taxon>Metazoa</taxon>
        <taxon>Ecdysozoa</taxon>
        <taxon>Nematoda</taxon>
        <taxon>Chromadorea</taxon>
        <taxon>Rhabditida</taxon>
        <taxon>Spirurina</taxon>
        <taxon>Oxyuridomorpha</taxon>
        <taxon>Oxyuroidea</taxon>
        <taxon>Oxyuridae</taxon>
        <taxon>Syphacia</taxon>
    </lineage>
</organism>
<dbReference type="Proteomes" id="UP000046393">
    <property type="component" value="Unplaced"/>
</dbReference>
<dbReference type="WBParaSite" id="SMUV_0000738401-mRNA-1">
    <property type="protein sequence ID" value="SMUV_0000738401-mRNA-1"/>
    <property type="gene ID" value="SMUV_0000738401"/>
</dbReference>
<feature type="region of interest" description="Disordered" evidence="1">
    <location>
        <begin position="1"/>
        <end position="79"/>
    </location>
</feature>
<reference evidence="3" key="1">
    <citation type="submission" date="2017-02" db="UniProtKB">
        <authorList>
            <consortium name="WormBaseParasite"/>
        </authorList>
    </citation>
    <scope>IDENTIFICATION</scope>
</reference>
<dbReference type="AlphaFoldDB" id="A0A0N5ARN2"/>
<accession>A0A0N5ARN2</accession>